<sequence length="368" mass="41592">MTKRLDTDDYRTLFLNDLPLLDVRAPVEFVKGAFPCSTNIPLLDDDQRTKIGTRYKEQGQDAAIELGWQLATPEIQQQRIKAWSAYINQHPNGYLYCFRGGLRSRLSQQLIRESGLNYPLIKGGYKAMRRFLIDELDAISRSQPMIAISGRTGSGKTLAIKQLQQAVDLEGLANHRGSAFGRQLQEQPSQINFENALSIALIKLQAAQSKVVFVEDEGPLIGRVSLPQAFLEAFKRAPRILLETPMDKRINITLADYVTEAIPAYRNAYGEAESIPKFREHVLGNLARIRKRLGGDRHSHLHGLFSSAIDELDHSGSTDAFRPGIEMLLKEYYDPMYDYQQAKRGGQVLFKGEHDELIAWAQRYQSGI</sequence>
<name>A0A2K9LNZ2_9GAMM</name>
<dbReference type="InterPro" id="IPR027417">
    <property type="entry name" value="P-loop_NTPase"/>
</dbReference>
<comment type="subunit">
    <text evidence="2">Monomer.</text>
</comment>
<dbReference type="NCBIfam" id="NF008751">
    <property type="entry name" value="PRK11784.1-3"/>
    <property type="match status" value="1"/>
</dbReference>
<keyword evidence="5" id="KW-1185">Reference proteome</keyword>
<comment type="catalytic activity">
    <reaction evidence="2">
        <text>5-methylaminomethyl-2-(Se-phospho)selenouridine(34) in tRNA + H2O = 5-methylaminomethyl-2-selenouridine(34) in tRNA + phosphate</text>
        <dbReference type="Rhea" id="RHEA:60176"/>
        <dbReference type="Rhea" id="RHEA-COMP:10196"/>
        <dbReference type="Rhea" id="RHEA-COMP:15523"/>
        <dbReference type="ChEBI" id="CHEBI:15377"/>
        <dbReference type="ChEBI" id="CHEBI:43474"/>
        <dbReference type="ChEBI" id="CHEBI:82743"/>
        <dbReference type="ChEBI" id="CHEBI:143702"/>
    </reaction>
</comment>
<comment type="function">
    <text evidence="2">Involved in the post-transcriptional modification of the uridine at the wobble position (U34) of tRNA(Lys), tRNA(Glu) and tRNA(Gln). Catalyzes the conversion of 2-thiouridine (S2U-RNA) to 2-selenouridine (Se2U-RNA). Acts in a two-step process involving geranylation of 2-thiouridine (S2U) to S-geranyl-2-thiouridine (geS2U) and subsequent selenation of the latter derivative to 2-selenouridine (Se2U) in the tRNA chain.</text>
</comment>
<feature type="active site" description="S-selanylcysteine intermediate" evidence="2">
    <location>
        <position position="97"/>
    </location>
</feature>
<dbReference type="Proteomes" id="UP000235116">
    <property type="component" value="Chromosome"/>
</dbReference>
<reference evidence="5" key="1">
    <citation type="submission" date="2017-08" db="EMBL/GenBank/DDBJ databases">
        <title>Direct submision.</title>
        <authorList>
            <person name="Kim S.-J."/>
            <person name="Rhee S.-K."/>
        </authorList>
    </citation>
    <scope>NUCLEOTIDE SEQUENCE [LARGE SCALE GENOMIC DNA]</scope>
    <source>
        <strain evidence="5">GI5</strain>
    </source>
</reference>
<dbReference type="GO" id="GO:0043828">
    <property type="term" value="F:tRNA 2-selenouridine synthase activity"/>
    <property type="evidence" value="ECO:0007669"/>
    <property type="project" value="UniProtKB-EC"/>
</dbReference>
<dbReference type="Pfam" id="PF26341">
    <property type="entry name" value="AAA_SelU"/>
    <property type="match status" value="1"/>
</dbReference>
<keyword evidence="2" id="KW-0808">Transferase</keyword>
<dbReference type="InterPro" id="IPR001763">
    <property type="entry name" value="Rhodanese-like_dom"/>
</dbReference>
<organism evidence="4 5">
    <name type="scientific">Ketobacter alkanivorans</name>
    <dbReference type="NCBI Taxonomy" id="1917421"/>
    <lineage>
        <taxon>Bacteria</taxon>
        <taxon>Pseudomonadati</taxon>
        <taxon>Pseudomonadota</taxon>
        <taxon>Gammaproteobacteria</taxon>
        <taxon>Pseudomonadales</taxon>
        <taxon>Ketobacteraceae</taxon>
        <taxon>Ketobacter</taxon>
    </lineage>
</organism>
<feature type="domain" description="Rhodanese" evidence="3">
    <location>
        <begin position="14"/>
        <end position="137"/>
    </location>
</feature>
<dbReference type="PANTHER" id="PTHR30401:SF0">
    <property type="entry name" value="TRNA 2-SELENOURIDINE SYNTHASE"/>
    <property type="match status" value="1"/>
</dbReference>
<dbReference type="RefSeq" id="WP_101893881.1">
    <property type="nucleotide sequence ID" value="NZ_CP022684.1"/>
</dbReference>
<comment type="catalytic activity">
    <reaction evidence="2">
        <text>5-methylaminomethyl-S-(2E)-geranyl-thiouridine(34) in tRNA + selenophosphate + H(+) = 5-methylaminomethyl-2-(Se-phospho)selenouridine(34) in tRNA + (2E)-thiogeraniol</text>
        <dbReference type="Rhea" id="RHEA:60172"/>
        <dbReference type="Rhea" id="RHEA-COMP:14654"/>
        <dbReference type="Rhea" id="RHEA-COMP:15523"/>
        <dbReference type="ChEBI" id="CHEBI:15378"/>
        <dbReference type="ChEBI" id="CHEBI:16144"/>
        <dbReference type="ChEBI" id="CHEBI:140632"/>
        <dbReference type="ChEBI" id="CHEBI:143702"/>
        <dbReference type="ChEBI" id="CHEBI:143703"/>
    </reaction>
</comment>
<dbReference type="KEGG" id="kak:Kalk_08805"/>
<dbReference type="InterPro" id="IPR017582">
    <property type="entry name" value="SelU"/>
</dbReference>
<evidence type="ECO:0000259" key="3">
    <source>
        <dbReference type="PROSITE" id="PS50206"/>
    </source>
</evidence>
<dbReference type="HAMAP" id="MF_01622">
    <property type="entry name" value="tRNA_sel_U_synth"/>
    <property type="match status" value="1"/>
</dbReference>
<dbReference type="OrthoDB" id="9808735at2"/>
<dbReference type="NCBIfam" id="NF008750">
    <property type="entry name" value="PRK11784.1-2"/>
    <property type="match status" value="1"/>
</dbReference>
<comment type="similarity">
    <text evidence="2">Belongs to the SelU family.</text>
</comment>
<accession>A0A2K9LNZ2</accession>
<comment type="catalytic activity">
    <reaction evidence="2">
        <text>5-methylaminomethyl-2-thiouridine(34) in tRNA + selenophosphate + (2E)-geranyl diphosphate + H2O + H(+) = 5-methylaminomethyl-2-selenouridine(34) in tRNA + (2E)-thiogeraniol + phosphate + diphosphate</text>
        <dbReference type="Rhea" id="RHEA:42716"/>
        <dbReference type="Rhea" id="RHEA-COMP:10195"/>
        <dbReference type="Rhea" id="RHEA-COMP:10196"/>
        <dbReference type="ChEBI" id="CHEBI:15377"/>
        <dbReference type="ChEBI" id="CHEBI:15378"/>
        <dbReference type="ChEBI" id="CHEBI:16144"/>
        <dbReference type="ChEBI" id="CHEBI:33019"/>
        <dbReference type="ChEBI" id="CHEBI:43474"/>
        <dbReference type="ChEBI" id="CHEBI:58057"/>
        <dbReference type="ChEBI" id="CHEBI:74455"/>
        <dbReference type="ChEBI" id="CHEBI:82743"/>
        <dbReference type="ChEBI" id="CHEBI:143703"/>
        <dbReference type="EC" id="2.9.1.3"/>
    </reaction>
</comment>
<evidence type="ECO:0000256" key="1">
    <source>
        <dbReference type="ARBA" id="ARBA00023266"/>
    </source>
</evidence>
<dbReference type="EC" id="2.9.1.3" evidence="2"/>
<dbReference type="GO" id="GO:0002098">
    <property type="term" value="P:tRNA wobble uridine modification"/>
    <property type="evidence" value="ECO:0007669"/>
    <property type="project" value="UniProtKB-UniRule"/>
</dbReference>
<evidence type="ECO:0000313" key="5">
    <source>
        <dbReference type="Proteomes" id="UP000235116"/>
    </source>
</evidence>
<evidence type="ECO:0000256" key="2">
    <source>
        <dbReference type="HAMAP-Rule" id="MF_01622"/>
    </source>
</evidence>
<proteinExistence type="inferred from homology"/>
<dbReference type="Gene3D" id="3.40.250.10">
    <property type="entry name" value="Rhodanese-like domain"/>
    <property type="match status" value="1"/>
</dbReference>
<dbReference type="GO" id="GO:0016765">
    <property type="term" value="F:transferase activity, transferring alkyl or aryl (other than methyl) groups"/>
    <property type="evidence" value="ECO:0007669"/>
    <property type="project" value="UniProtKB-UniRule"/>
</dbReference>
<dbReference type="NCBIfam" id="TIGR03167">
    <property type="entry name" value="tRNA_sel_U_synt"/>
    <property type="match status" value="1"/>
</dbReference>
<comment type="catalytic activity">
    <reaction evidence="2">
        <text>5-methylaminomethyl-2-thiouridine(34) in tRNA + (2E)-geranyl diphosphate = 5-methylaminomethyl-S-(2E)-geranyl-thiouridine(34) in tRNA + diphosphate</text>
        <dbReference type="Rhea" id="RHEA:14085"/>
        <dbReference type="Rhea" id="RHEA-COMP:10195"/>
        <dbReference type="Rhea" id="RHEA-COMP:14654"/>
        <dbReference type="ChEBI" id="CHEBI:33019"/>
        <dbReference type="ChEBI" id="CHEBI:58057"/>
        <dbReference type="ChEBI" id="CHEBI:74455"/>
        <dbReference type="ChEBI" id="CHEBI:140632"/>
    </reaction>
</comment>
<dbReference type="PROSITE" id="PS50206">
    <property type="entry name" value="RHODANESE_3"/>
    <property type="match status" value="1"/>
</dbReference>
<dbReference type="InterPro" id="IPR058840">
    <property type="entry name" value="AAA_SelU"/>
</dbReference>
<keyword evidence="1 2" id="KW-0711">Selenium</keyword>
<dbReference type="InterPro" id="IPR036873">
    <property type="entry name" value="Rhodanese-like_dom_sf"/>
</dbReference>
<dbReference type="EMBL" id="CP022684">
    <property type="protein sequence ID" value="AUM12514.1"/>
    <property type="molecule type" value="Genomic_DNA"/>
</dbReference>
<dbReference type="PANTHER" id="PTHR30401">
    <property type="entry name" value="TRNA 2-SELENOURIDINE SYNTHASE"/>
    <property type="match status" value="1"/>
</dbReference>
<dbReference type="SMART" id="SM00450">
    <property type="entry name" value="RHOD"/>
    <property type="match status" value="1"/>
</dbReference>
<dbReference type="SUPFAM" id="SSF52540">
    <property type="entry name" value="P-loop containing nucleoside triphosphate hydrolases"/>
    <property type="match status" value="1"/>
</dbReference>
<protein>
    <recommendedName>
        <fullName evidence="2">tRNA 2-selenouridine synthase</fullName>
        <ecNumber evidence="2">2.9.1.3</ecNumber>
    </recommendedName>
</protein>
<gene>
    <name evidence="2" type="primary">selU</name>
    <name evidence="4" type="ORF">Kalk_08805</name>
</gene>
<dbReference type="AlphaFoldDB" id="A0A2K9LNZ2"/>
<evidence type="ECO:0000313" key="4">
    <source>
        <dbReference type="EMBL" id="AUM12514.1"/>
    </source>
</evidence>
<dbReference type="SUPFAM" id="SSF52821">
    <property type="entry name" value="Rhodanese/Cell cycle control phosphatase"/>
    <property type="match status" value="1"/>
</dbReference>